<dbReference type="GO" id="GO:0046872">
    <property type="term" value="F:metal ion binding"/>
    <property type="evidence" value="ECO:0007669"/>
    <property type="project" value="UniProtKB-KW"/>
</dbReference>
<protein>
    <submittedName>
        <fullName evidence="8">NUDIX hydrolase</fullName>
    </submittedName>
</protein>
<dbReference type="CDD" id="cd03426">
    <property type="entry name" value="NUDIX_CoAse_Nudt7"/>
    <property type="match status" value="1"/>
</dbReference>
<dbReference type="Pfam" id="PF00293">
    <property type="entry name" value="NUDIX"/>
    <property type="match status" value="1"/>
</dbReference>
<keyword evidence="6" id="KW-0464">Manganese</keyword>
<dbReference type="InterPro" id="IPR000086">
    <property type="entry name" value="NUDIX_hydrolase_dom"/>
</dbReference>
<dbReference type="PROSITE" id="PS51462">
    <property type="entry name" value="NUDIX"/>
    <property type="match status" value="1"/>
</dbReference>
<dbReference type="PANTHER" id="PTHR12992">
    <property type="entry name" value="NUDIX HYDROLASE"/>
    <property type="match status" value="1"/>
</dbReference>
<evidence type="ECO:0000259" key="7">
    <source>
        <dbReference type="PROSITE" id="PS51462"/>
    </source>
</evidence>
<dbReference type="PANTHER" id="PTHR12992:SF11">
    <property type="entry name" value="MITOCHONDRIAL COENZYME A DIPHOSPHATASE NUDT8"/>
    <property type="match status" value="1"/>
</dbReference>
<evidence type="ECO:0000313" key="9">
    <source>
        <dbReference type="Proteomes" id="UP000019681"/>
    </source>
</evidence>
<dbReference type="EMBL" id="AZQP01000005">
    <property type="protein sequence ID" value="EYE89375.1"/>
    <property type="molecule type" value="Genomic_DNA"/>
</dbReference>
<keyword evidence="4 8" id="KW-0378">Hydrolase</keyword>
<evidence type="ECO:0000256" key="4">
    <source>
        <dbReference type="ARBA" id="ARBA00022801"/>
    </source>
</evidence>
<comment type="caution">
    <text evidence="8">The sequence shown here is derived from an EMBL/GenBank/DDBJ whole genome shotgun (WGS) entry which is preliminary data.</text>
</comment>
<dbReference type="InterPro" id="IPR045121">
    <property type="entry name" value="CoAse"/>
</dbReference>
<dbReference type="STRING" id="1403537.Q428_02800"/>
<comment type="cofactor">
    <cofactor evidence="1">
        <name>Mn(2+)</name>
        <dbReference type="ChEBI" id="CHEBI:29035"/>
    </cofactor>
</comment>
<dbReference type="InterPro" id="IPR015797">
    <property type="entry name" value="NUDIX_hydrolase-like_dom_sf"/>
</dbReference>
<evidence type="ECO:0000256" key="3">
    <source>
        <dbReference type="ARBA" id="ARBA00022723"/>
    </source>
</evidence>
<dbReference type="OrthoDB" id="9802805at2"/>
<reference evidence="8 9" key="1">
    <citation type="journal article" date="2014" name="Genome Announc.">
        <title>Draft Genome Sequence of Fervidicella metallireducens Strain AeBT, an Iron-Reducing Thermoanaerobe from the Great Artesian Basin.</title>
        <authorList>
            <person name="Patel B.K."/>
        </authorList>
    </citation>
    <scope>NUCLEOTIDE SEQUENCE [LARGE SCALE GENOMIC DNA]</scope>
    <source>
        <strain evidence="8 9">AeB</strain>
    </source>
</reference>
<evidence type="ECO:0000256" key="2">
    <source>
        <dbReference type="ARBA" id="ARBA00001946"/>
    </source>
</evidence>
<keyword evidence="5" id="KW-0460">Magnesium</keyword>
<dbReference type="Gene3D" id="3.90.79.10">
    <property type="entry name" value="Nucleoside Triphosphate Pyrophosphohydrolase"/>
    <property type="match status" value="1"/>
</dbReference>
<comment type="cofactor">
    <cofactor evidence="2">
        <name>Mg(2+)</name>
        <dbReference type="ChEBI" id="CHEBI:18420"/>
    </cofactor>
</comment>
<dbReference type="AlphaFoldDB" id="A0A017RZK8"/>
<dbReference type="SUPFAM" id="SSF55811">
    <property type="entry name" value="Nudix"/>
    <property type="match status" value="1"/>
</dbReference>
<keyword evidence="3" id="KW-0479">Metal-binding</keyword>
<evidence type="ECO:0000256" key="5">
    <source>
        <dbReference type="ARBA" id="ARBA00022842"/>
    </source>
</evidence>
<accession>A0A017RZK8</accession>
<dbReference type="GO" id="GO:0010945">
    <property type="term" value="F:coenzyme A diphosphatase activity"/>
    <property type="evidence" value="ECO:0007669"/>
    <property type="project" value="InterPro"/>
</dbReference>
<organism evidence="8 9">
    <name type="scientific">Fervidicella metallireducens AeB</name>
    <dbReference type="NCBI Taxonomy" id="1403537"/>
    <lineage>
        <taxon>Bacteria</taxon>
        <taxon>Bacillati</taxon>
        <taxon>Bacillota</taxon>
        <taxon>Clostridia</taxon>
        <taxon>Eubacteriales</taxon>
        <taxon>Clostridiaceae</taxon>
        <taxon>Fervidicella</taxon>
    </lineage>
</organism>
<name>A0A017RZK8_9CLOT</name>
<evidence type="ECO:0000256" key="1">
    <source>
        <dbReference type="ARBA" id="ARBA00001936"/>
    </source>
</evidence>
<dbReference type="Proteomes" id="UP000019681">
    <property type="component" value="Unassembled WGS sequence"/>
</dbReference>
<feature type="domain" description="Nudix hydrolase" evidence="7">
    <location>
        <begin position="24"/>
        <end position="157"/>
    </location>
</feature>
<proteinExistence type="predicted"/>
<evidence type="ECO:0000256" key="6">
    <source>
        <dbReference type="ARBA" id="ARBA00023211"/>
    </source>
</evidence>
<evidence type="ECO:0000313" key="8">
    <source>
        <dbReference type="EMBL" id="EYE89375.1"/>
    </source>
</evidence>
<gene>
    <name evidence="8" type="ORF">Q428_02800</name>
</gene>
<keyword evidence="9" id="KW-1185">Reference proteome</keyword>
<sequence>MKIDFISKVFRNKDIGIMGENNEYRRYAVVIPIINIDGELNVIFEVRSKNMRSQPGEISFPGGKVEEFESPEKASIRETCEELNIEEKQINIIGQMDTLITQHGKIIYPFIAEIDNKVTIKPSQTEVDHIFYVPLKFFMEIKPIVKRIKVISLPEEEFPYTDMEGAMGYNWDVGRHNVYFYRFKDYVIWGLTAKIIYYFIEELKINENFF</sequence>
<dbReference type="RefSeq" id="WP_035377937.1">
    <property type="nucleotide sequence ID" value="NZ_AZQP01000005.1"/>
</dbReference>